<evidence type="ECO:0000256" key="7">
    <source>
        <dbReference type="ARBA" id="ARBA00023242"/>
    </source>
</evidence>
<evidence type="ECO:0000256" key="1">
    <source>
        <dbReference type="ARBA" id="ARBA00004123"/>
    </source>
</evidence>
<keyword evidence="6" id="KW-0804">Transcription</keyword>
<dbReference type="PANTHER" id="PTHR12898">
    <property type="entry name" value="MEDIATOR OF RNA POLYMERASE II TRANSCRIPTION SUBUNIT 24"/>
    <property type="match status" value="1"/>
</dbReference>
<dbReference type="EMBL" id="HBUF01179954">
    <property type="protein sequence ID" value="CAG6655059.1"/>
    <property type="molecule type" value="Transcribed_RNA"/>
</dbReference>
<evidence type="ECO:0000256" key="8">
    <source>
        <dbReference type="ARBA" id="ARBA00031960"/>
    </source>
</evidence>
<keyword evidence="5" id="KW-0010">Activator</keyword>
<evidence type="ECO:0000256" key="2">
    <source>
        <dbReference type="ARBA" id="ARBA00007864"/>
    </source>
</evidence>
<evidence type="ECO:0000313" key="9">
    <source>
        <dbReference type="EMBL" id="CAG6643230.1"/>
    </source>
</evidence>
<dbReference type="EMBL" id="HBUF01126108">
    <property type="protein sequence ID" value="CAG6643228.1"/>
    <property type="molecule type" value="Transcribed_RNA"/>
</dbReference>
<accession>A0A8D8R5F2</accession>
<protein>
    <recommendedName>
        <fullName evidence="3">Mediator of RNA polymerase II transcription subunit 24</fullName>
    </recommendedName>
    <alternativeName>
        <fullName evidence="8">Mediator complex subunit 24</fullName>
    </alternativeName>
</protein>
<proteinExistence type="inferred from homology"/>
<evidence type="ECO:0000256" key="6">
    <source>
        <dbReference type="ARBA" id="ARBA00023163"/>
    </source>
</evidence>
<dbReference type="EMBL" id="HBUF01179953">
    <property type="protein sequence ID" value="CAG6655057.1"/>
    <property type="molecule type" value="Transcribed_RNA"/>
</dbReference>
<dbReference type="EMBL" id="HBUF01126109">
    <property type="protein sequence ID" value="CAG6643230.1"/>
    <property type="molecule type" value="Transcribed_RNA"/>
</dbReference>
<dbReference type="GO" id="GO:0060261">
    <property type="term" value="P:positive regulation of transcription initiation by RNA polymerase II"/>
    <property type="evidence" value="ECO:0007669"/>
    <property type="project" value="TreeGrafter"/>
</dbReference>
<dbReference type="Pfam" id="PF11277">
    <property type="entry name" value="Med24_N"/>
    <property type="match status" value="1"/>
</dbReference>
<dbReference type="GO" id="GO:0003712">
    <property type="term" value="F:transcription coregulator activity"/>
    <property type="evidence" value="ECO:0007669"/>
    <property type="project" value="TreeGrafter"/>
</dbReference>
<evidence type="ECO:0000256" key="4">
    <source>
        <dbReference type="ARBA" id="ARBA00023015"/>
    </source>
</evidence>
<keyword evidence="7" id="KW-0539">Nucleus</keyword>
<reference evidence="9" key="1">
    <citation type="submission" date="2021-05" db="EMBL/GenBank/DDBJ databases">
        <authorList>
            <person name="Alioto T."/>
            <person name="Alioto T."/>
            <person name="Gomez Garrido J."/>
        </authorList>
    </citation>
    <scope>NUCLEOTIDE SEQUENCE</scope>
</reference>
<keyword evidence="4" id="KW-0805">Transcription regulation</keyword>
<dbReference type="EMBL" id="HBUF01586444">
    <property type="protein sequence ID" value="CAG6771973.1"/>
    <property type="molecule type" value="Transcribed_RNA"/>
</dbReference>
<evidence type="ECO:0000256" key="5">
    <source>
        <dbReference type="ARBA" id="ARBA00023159"/>
    </source>
</evidence>
<comment type="subcellular location">
    <subcellularLocation>
        <location evidence="1">Nucleus</location>
    </subcellularLocation>
</comment>
<dbReference type="InterPro" id="IPR021429">
    <property type="entry name" value="Mediator_Med24"/>
</dbReference>
<dbReference type="EMBL" id="HBUF01586443">
    <property type="protein sequence ID" value="CAG6771970.1"/>
    <property type="molecule type" value="Transcribed_RNA"/>
</dbReference>
<sequence length="968" mass="109090">MVNFSKNQMETSKVTSKTSSLKALLLKAWCERWTDLHWGTHIKTILPRGVSGDVYNLADIILQQALIGLGPNQLVLSYLKHSLSSQLVSYAAVLQRISKYDGFHKPYCILSLLEFLENIQSGITCKGKPEESILPGATLSLAHWLLQCLQHAYLNPGDLQQELIRTSLRLMQTMLQCKFTCAMLYLAKHENKDLYVDIVKKSQDILDEPSPELSDALQSCLQELTHLDAAFKNDSPPECITFCMQPLVAVQVMINPNCNTQTLASQLLLLKRLKNYSYARLYFELLRSSLMSLNDVLDTGEESQWGAFTFIKLPHLIHRLYIDNSDDVVDCFEMLLELFPLLDILDARCACNTVETLLTELEKLHILSEQQSKQIIEKRKEATVHLHSPETASPSISKVIICAEPTLARVLRTLDTEFSKIQDALLNVLSQVLNGKSFDLILAVAAVEGKLCTFVTKLIKINDCSKQSNPSDSSKGAQTKMMLFDITFLMLCSIVQRYGSKVVFSENGGDSFFEKWVRDCMVEGGRPKPYKKMLDERDQAGVDDLLRQFNSSDPEFKNCPKLNCYEICLNIPAVIYDVLGAWETSVLSSTDVKRILDAMRSKMCCLPVCAAAWLCSYMQVIHQEALLKPMNMVQQFLTALSLDETPQQEFFKERSMLMVQIIRKMQCDVFPPVTPKTKVITLSHCIVSKGNISDQLHSVWESSITKGWLTIEAAHTFQSMINTCGAEWLVTNLIKELLKLLFEYELNTAVNLVFSIFHLDIEKCTLRLLELLPQYLHNKFLSGELMEPQSSALARLTTYCIYAAAQLQPTPSTRKKKKDEFDDMDEPAAKILRLATGGEGSEGESLVFTSPSTPLRPVQEPLLSAIKSLFSYLLIITERPSAICQQTHFVLRFLEFLVTCGQDVAPPVLQHVPSPLVPNLIRALPESVAPSLILRLYDLNTLGGRRDTSRDLCLLRNMQIKTLSHSLS</sequence>
<dbReference type="PANTHER" id="PTHR12898:SF1">
    <property type="entry name" value="MEDIATOR OF RNA POLYMERASE II TRANSCRIPTION SUBUNIT 24"/>
    <property type="match status" value="1"/>
</dbReference>
<organism evidence="9">
    <name type="scientific">Cacopsylla melanoneura</name>
    <dbReference type="NCBI Taxonomy" id="428564"/>
    <lineage>
        <taxon>Eukaryota</taxon>
        <taxon>Metazoa</taxon>
        <taxon>Ecdysozoa</taxon>
        <taxon>Arthropoda</taxon>
        <taxon>Hexapoda</taxon>
        <taxon>Insecta</taxon>
        <taxon>Pterygota</taxon>
        <taxon>Neoptera</taxon>
        <taxon>Paraneoptera</taxon>
        <taxon>Hemiptera</taxon>
        <taxon>Sternorrhyncha</taxon>
        <taxon>Psylloidea</taxon>
        <taxon>Psyllidae</taxon>
        <taxon>Psyllinae</taxon>
        <taxon>Cacopsylla</taxon>
    </lineage>
</organism>
<dbReference type="AlphaFoldDB" id="A0A8D8R5F2"/>
<dbReference type="GO" id="GO:0016592">
    <property type="term" value="C:mediator complex"/>
    <property type="evidence" value="ECO:0007669"/>
    <property type="project" value="InterPro"/>
</dbReference>
<dbReference type="EMBL" id="HBUF01586442">
    <property type="protein sequence ID" value="CAG6771967.1"/>
    <property type="molecule type" value="Transcribed_RNA"/>
</dbReference>
<comment type="similarity">
    <text evidence="2">Belongs to the Mediator complex subunit 24 family.</text>
</comment>
<name>A0A8D8R5F2_9HEMI</name>
<dbReference type="EMBL" id="HBUF01179952">
    <property type="protein sequence ID" value="CAG6655055.1"/>
    <property type="molecule type" value="Transcribed_RNA"/>
</dbReference>
<evidence type="ECO:0000256" key="3">
    <source>
        <dbReference type="ARBA" id="ARBA00019693"/>
    </source>
</evidence>